<dbReference type="Pfam" id="PF05010">
    <property type="entry name" value="TACC_C"/>
    <property type="match status" value="1"/>
</dbReference>
<keyword evidence="8" id="KW-1185">Reference proteome</keyword>
<evidence type="ECO:0000256" key="5">
    <source>
        <dbReference type="ARBA" id="ARBA00023212"/>
    </source>
</evidence>
<dbReference type="GO" id="GO:0005856">
    <property type="term" value="C:cytoskeleton"/>
    <property type="evidence" value="ECO:0007669"/>
    <property type="project" value="UniProtKB-SubCell"/>
</dbReference>
<evidence type="ECO:0000256" key="4">
    <source>
        <dbReference type="ARBA" id="ARBA00023054"/>
    </source>
</evidence>
<keyword evidence="4" id="KW-0175">Coiled coil</keyword>
<evidence type="ECO:0000313" key="7">
    <source>
        <dbReference type="EMBL" id="KAF7264296.1"/>
    </source>
</evidence>
<evidence type="ECO:0000259" key="6">
    <source>
        <dbReference type="Pfam" id="PF05010"/>
    </source>
</evidence>
<gene>
    <name evidence="7" type="ORF">GWI33_000345</name>
</gene>
<dbReference type="AlphaFoldDB" id="A0A834LXX9"/>
<evidence type="ECO:0000256" key="3">
    <source>
        <dbReference type="ARBA" id="ARBA00022490"/>
    </source>
</evidence>
<organism evidence="7 8">
    <name type="scientific">Rhynchophorus ferrugineus</name>
    <name type="common">Red palm weevil</name>
    <name type="synonym">Curculio ferrugineus</name>
    <dbReference type="NCBI Taxonomy" id="354439"/>
    <lineage>
        <taxon>Eukaryota</taxon>
        <taxon>Metazoa</taxon>
        <taxon>Ecdysozoa</taxon>
        <taxon>Arthropoda</taxon>
        <taxon>Hexapoda</taxon>
        <taxon>Insecta</taxon>
        <taxon>Pterygota</taxon>
        <taxon>Neoptera</taxon>
        <taxon>Endopterygota</taxon>
        <taxon>Coleoptera</taxon>
        <taxon>Polyphaga</taxon>
        <taxon>Cucujiformia</taxon>
        <taxon>Curculionidae</taxon>
        <taxon>Dryophthorinae</taxon>
        <taxon>Rhynchophorus</taxon>
    </lineage>
</organism>
<feature type="non-terminal residue" evidence="7">
    <location>
        <position position="92"/>
    </location>
</feature>
<proteinExistence type="inferred from homology"/>
<keyword evidence="3" id="KW-0963">Cytoplasm</keyword>
<comment type="subcellular location">
    <subcellularLocation>
        <location evidence="1">Cytoplasm</location>
        <location evidence="1">Cytoskeleton</location>
    </subcellularLocation>
</comment>
<feature type="non-terminal residue" evidence="7">
    <location>
        <position position="1"/>
    </location>
</feature>
<comment type="caution">
    <text evidence="7">The sequence shown here is derived from an EMBL/GenBank/DDBJ whole genome shotgun (WGS) entry which is preliminary data.</text>
</comment>
<dbReference type="EMBL" id="JAACXV010017688">
    <property type="protein sequence ID" value="KAF7264296.1"/>
    <property type="molecule type" value="Genomic_DNA"/>
</dbReference>
<reference evidence="7" key="1">
    <citation type="submission" date="2020-08" db="EMBL/GenBank/DDBJ databases">
        <title>Genome sequencing and assembly of the red palm weevil Rhynchophorus ferrugineus.</title>
        <authorList>
            <person name="Dias G.B."/>
            <person name="Bergman C.M."/>
            <person name="Manee M."/>
        </authorList>
    </citation>
    <scope>NUCLEOTIDE SEQUENCE</scope>
    <source>
        <strain evidence="7">AA-2017</strain>
        <tissue evidence="7">Whole larva</tissue>
    </source>
</reference>
<keyword evidence="5" id="KW-0206">Cytoskeleton</keyword>
<feature type="domain" description="Transforming acidic coiled-coil-containing protein C-terminal" evidence="6">
    <location>
        <begin position="22"/>
        <end position="91"/>
    </location>
</feature>
<protein>
    <recommendedName>
        <fullName evidence="6">Transforming acidic coiled-coil-containing protein C-terminal domain-containing protein</fullName>
    </recommendedName>
</protein>
<name>A0A834LXX9_RHYFE</name>
<evidence type="ECO:0000256" key="2">
    <source>
        <dbReference type="ARBA" id="ARBA00009423"/>
    </source>
</evidence>
<sequence length="92" mass="11043">ELAELYEGIIARQARDLEILREKCETSNRLFTNTEMAFSDLYLKYQKSREIIEVYKENEDKLLYNIESTEDQIEKMNGKYEAMHAYVEDQIH</sequence>
<accession>A0A834LXX9</accession>
<dbReference type="Proteomes" id="UP000625711">
    <property type="component" value="Unassembled WGS sequence"/>
</dbReference>
<dbReference type="OrthoDB" id="10255048at2759"/>
<dbReference type="InterPro" id="IPR007707">
    <property type="entry name" value="TACC_C"/>
</dbReference>
<evidence type="ECO:0000256" key="1">
    <source>
        <dbReference type="ARBA" id="ARBA00004245"/>
    </source>
</evidence>
<comment type="similarity">
    <text evidence="2">Belongs to the TACC family.</text>
</comment>
<evidence type="ECO:0000313" key="8">
    <source>
        <dbReference type="Proteomes" id="UP000625711"/>
    </source>
</evidence>